<dbReference type="PANTHER" id="PTHR33677">
    <property type="entry name" value="TRANSCRIPTIONAL REPRESSOR FRMR-RELATED"/>
    <property type="match status" value="1"/>
</dbReference>
<accession>A0ABY4MJM1</accession>
<keyword evidence="5" id="KW-1185">Reference proteome</keyword>
<gene>
    <name evidence="4" type="ORF">K9S39_38090</name>
</gene>
<evidence type="ECO:0000313" key="5">
    <source>
        <dbReference type="Proteomes" id="UP000830115"/>
    </source>
</evidence>
<dbReference type="RefSeq" id="WP_248867833.1">
    <property type="nucleotide sequence ID" value="NZ_CP086322.1"/>
</dbReference>
<dbReference type="Proteomes" id="UP000830115">
    <property type="component" value="Chromosome"/>
</dbReference>
<dbReference type="PANTHER" id="PTHR33677:SF3">
    <property type="entry name" value="COPPER-SENSING TRANSCRIPTIONAL REPRESSOR RICR"/>
    <property type="match status" value="1"/>
</dbReference>
<feature type="region of interest" description="Disordered" evidence="3">
    <location>
        <begin position="1"/>
        <end position="32"/>
    </location>
</feature>
<feature type="compositionally biased region" description="Polar residues" evidence="3">
    <location>
        <begin position="1"/>
        <end position="25"/>
    </location>
</feature>
<dbReference type="InterPro" id="IPR003735">
    <property type="entry name" value="Metal_Tscrpt_repr"/>
</dbReference>
<evidence type="ECO:0000256" key="3">
    <source>
        <dbReference type="SAM" id="MobiDB-lite"/>
    </source>
</evidence>
<protein>
    <submittedName>
        <fullName evidence="4">Metal-sensitive transcriptional regulator</fullName>
    </submittedName>
</protein>
<dbReference type="Pfam" id="PF02583">
    <property type="entry name" value="Trns_repr_metal"/>
    <property type="match status" value="1"/>
</dbReference>
<dbReference type="EMBL" id="CP086322">
    <property type="protein sequence ID" value="UQA96914.1"/>
    <property type="molecule type" value="Genomic_DNA"/>
</dbReference>
<comment type="similarity">
    <text evidence="1">Belongs to the CsoR family.</text>
</comment>
<dbReference type="InterPro" id="IPR038390">
    <property type="entry name" value="Metal_Tscrpt_repr_sf"/>
</dbReference>
<dbReference type="CDD" id="cd10148">
    <property type="entry name" value="CsoR-like_DUF156"/>
    <property type="match status" value="1"/>
</dbReference>
<reference evidence="4" key="1">
    <citation type="submission" date="2021-10" db="EMBL/GenBank/DDBJ databases">
        <title>Streptomyces nigrumlapis sp.nov.,an antimicrobial producing actinobacterium isolated from Black Gobi rocks.</title>
        <authorList>
            <person name="Wen Y."/>
            <person name="Zhang W."/>
            <person name="Liu X.G."/>
        </authorList>
    </citation>
    <scope>NUCLEOTIDE SEQUENCE</scope>
    <source>
        <strain evidence="4">ST13-2-2</strain>
    </source>
</reference>
<sequence>MTTVPAHNRTADATPNPNPHLSRNPHQPGYAEHKADHLARLHKVEGQVRGVTRMVTDDRYCIDVLTQISAVTRALQEVALGLLDEHVRNCVADAARSDPAEGATKLDELTIALRRTLRL</sequence>
<keyword evidence="2" id="KW-0186">Copper</keyword>
<name>A0ABY4MJM1_9ACTN</name>
<evidence type="ECO:0000313" key="4">
    <source>
        <dbReference type="EMBL" id="UQA96914.1"/>
    </source>
</evidence>
<proteinExistence type="inferred from homology"/>
<evidence type="ECO:0000256" key="1">
    <source>
        <dbReference type="ARBA" id="ARBA00005428"/>
    </source>
</evidence>
<dbReference type="Gene3D" id="1.20.58.1000">
    <property type="entry name" value="Metal-sensitive repressor, helix protomer"/>
    <property type="match status" value="1"/>
</dbReference>
<evidence type="ECO:0000256" key="2">
    <source>
        <dbReference type="ARBA" id="ARBA00023008"/>
    </source>
</evidence>
<organism evidence="4 5">
    <name type="scientific">Streptomyces halobius</name>
    <dbReference type="NCBI Taxonomy" id="2879846"/>
    <lineage>
        <taxon>Bacteria</taxon>
        <taxon>Bacillati</taxon>
        <taxon>Actinomycetota</taxon>
        <taxon>Actinomycetes</taxon>
        <taxon>Kitasatosporales</taxon>
        <taxon>Streptomycetaceae</taxon>
        <taxon>Streptomyces</taxon>
    </lineage>
</organism>